<comment type="caution">
    <text evidence="2">The sequence shown here is derived from an EMBL/GenBank/DDBJ whole genome shotgun (WGS) entry which is preliminary data.</text>
</comment>
<dbReference type="SUPFAM" id="SSF52540">
    <property type="entry name" value="P-loop containing nucleoside triphosphate hydrolases"/>
    <property type="match status" value="1"/>
</dbReference>
<protein>
    <recommendedName>
        <fullName evidence="1">ATPase dynein-related AAA domain-containing protein</fullName>
    </recommendedName>
</protein>
<evidence type="ECO:0000313" key="2">
    <source>
        <dbReference type="EMBL" id="HEA22940.1"/>
    </source>
</evidence>
<dbReference type="EMBL" id="DRGL01000069">
    <property type="protein sequence ID" value="HEA22940.1"/>
    <property type="molecule type" value="Genomic_DNA"/>
</dbReference>
<organism evidence="2">
    <name type="scientific">Pricia antarctica</name>
    <dbReference type="NCBI Taxonomy" id="641691"/>
    <lineage>
        <taxon>Bacteria</taxon>
        <taxon>Pseudomonadati</taxon>
        <taxon>Bacteroidota</taxon>
        <taxon>Flavobacteriia</taxon>
        <taxon>Flavobacteriales</taxon>
        <taxon>Flavobacteriaceae</taxon>
        <taxon>Pricia</taxon>
    </lineage>
</organism>
<dbReference type="Pfam" id="PF07728">
    <property type="entry name" value="AAA_5"/>
    <property type="match status" value="1"/>
</dbReference>
<dbReference type="GO" id="GO:0016887">
    <property type="term" value="F:ATP hydrolysis activity"/>
    <property type="evidence" value="ECO:0007669"/>
    <property type="project" value="InterPro"/>
</dbReference>
<dbReference type="InterPro" id="IPR011704">
    <property type="entry name" value="ATPase_dyneun-rel_AAA"/>
</dbReference>
<dbReference type="InterPro" id="IPR052934">
    <property type="entry name" value="Methyl-DNA_Rec/Restrict_Enz"/>
</dbReference>
<accession>A0A831QQR3</accession>
<gene>
    <name evidence="2" type="ORF">ENH87_18755</name>
</gene>
<sequence>MNFHQTIIEQLLIYKKTNPSFNFLTRQRSGKAKRFESGHWFQGNDDYAFVGLINATGGIYKTRSVGLVFKPKEYGFNCSLQVAFEGEKREELIGCYKKLISQIGGFDKKDSELFDKDLGKISHNFSELFDFLDKTYETILSIFKKGGCQDVLVSDRKFSEVMKNLNDYRFGEKALNKETSEQIKYFLVGAYWDESNPTDQTNRFYENGIWENGYDNKFIDEVNAIPEGSKIAIKPVFTREKTKSVMAIKARGFVLKNYNNGKKLDVKWEKDFSPIEVDFTGGYWATISEVTKQEHIENIWQSENSNQPTIDAKVLYAYLKNSLSHRKIQRDILDEEAPARGGGFLVMTILHNYDIQKDKKGILNRTSFTDEYYNAKGNYVKALELLKEYYPEYNIGITNHKKMDYPLNTILYGPPGTGKTFKLKEKYFENFTISESSLSKEQFIINLVADLTWWQTFAIVLYDSGKKSVNEILEHEIVKAKSSLSKAKNIRPIAWSRMQAHAVADCPNVNVADSSEPSLFFKEEDSEWRVIKEKVEHLYPEGIDLLEKINKYQPRQDKAVRNYEFITFHQSYSYEDFIEGIKPKLEDESSKLEYEINDGIFKKLCQRAEKDLDNNYAIFIDEINRGNVSGIFGELITLIEDDKRIGKPQELRVKLPYSKTEFGVPPNLYIIGTMNTADRSVEALDTALRRRFSFVEMNPDPTLLDGLTVGSINLKEVLQTINERVELLVDRDHTIGHAYLMNLSTEKDLVLGFTNKIIPLLQEYFYGDYGKLGLVLGEGFIEKVENKKIEFAAFKYEGQNDFKTPSFILKPIDEKNILPAIKLLLGNKELEKNQ</sequence>
<dbReference type="InterPro" id="IPR027417">
    <property type="entry name" value="P-loop_NTPase"/>
</dbReference>
<feature type="domain" description="ATPase dynein-related AAA" evidence="1">
    <location>
        <begin position="561"/>
        <end position="692"/>
    </location>
</feature>
<proteinExistence type="predicted"/>
<evidence type="ECO:0000259" key="1">
    <source>
        <dbReference type="Pfam" id="PF07728"/>
    </source>
</evidence>
<reference evidence="2" key="1">
    <citation type="journal article" date="2020" name="mSystems">
        <title>Genome- and Community-Level Interaction Insights into Carbon Utilization and Element Cycling Functions of Hydrothermarchaeota in Hydrothermal Sediment.</title>
        <authorList>
            <person name="Zhou Z."/>
            <person name="Liu Y."/>
            <person name="Xu W."/>
            <person name="Pan J."/>
            <person name="Luo Z.H."/>
            <person name="Li M."/>
        </authorList>
    </citation>
    <scope>NUCLEOTIDE SEQUENCE [LARGE SCALE GENOMIC DNA]</scope>
    <source>
        <strain evidence="2">HyVt-345</strain>
    </source>
</reference>
<dbReference type="AlphaFoldDB" id="A0A831QQR3"/>
<dbReference type="Gene3D" id="3.40.50.300">
    <property type="entry name" value="P-loop containing nucleotide triphosphate hydrolases"/>
    <property type="match status" value="1"/>
</dbReference>
<dbReference type="Proteomes" id="UP000886191">
    <property type="component" value="Unassembled WGS sequence"/>
</dbReference>
<dbReference type="GO" id="GO:0005524">
    <property type="term" value="F:ATP binding"/>
    <property type="evidence" value="ECO:0007669"/>
    <property type="project" value="InterPro"/>
</dbReference>
<dbReference type="PANTHER" id="PTHR37291:SF1">
    <property type="entry name" value="TYPE IV METHYL-DIRECTED RESTRICTION ENZYME ECOKMCRB SUBUNIT"/>
    <property type="match status" value="1"/>
</dbReference>
<dbReference type="PANTHER" id="PTHR37291">
    <property type="entry name" value="5-METHYLCYTOSINE-SPECIFIC RESTRICTION ENZYME B"/>
    <property type="match status" value="1"/>
</dbReference>
<name>A0A831QQR3_9FLAO</name>